<organism evidence="8 9">
    <name type="scientific">Pseudoalteromonas rubra</name>
    <dbReference type="NCBI Taxonomy" id="43658"/>
    <lineage>
        <taxon>Bacteria</taxon>
        <taxon>Pseudomonadati</taxon>
        <taxon>Pseudomonadota</taxon>
        <taxon>Gammaproteobacteria</taxon>
        <taxon>Alteromonadales</taxon>
        <taxon>Pseudoalteromonadaceae</taxon>
        <taxon>Pseudoalteromonas</taxon>
    </lineage>
</organism>
<gene>
    <name evidence="8" type="ORF">TW77_16890</name>
</gene>
<comment type="pathway">
    <text evidence="2">Siderophore biosynthesis.</text>
</comment>
<dbReference type="GO" id="GO:0006879">
    <property type="term" value="P:intracellular iron ion homeostasis"/>
    <property type="evidence" value="ECO:0007669"/>
    <property type="project" value="TreeGrafter"/>
</dbReference>
<evidence type="ECO:0000256" key="1">
    <source>
        <dbReference type="ARBA" id="ARBA00001974"/>
    </source>
</evidence>
<name>A0A0F4QHH1_9GAMM</name>
<protein>
    <recommendedName>
        <fullName evidence="10">Ornithine monooxygenase</fullName>
    </recommendedName>
</protein>
<evidence type="ECO:0000256" key="4">
    <source>
        <dbReference type="ARBA" id="ARBA00022630"/>
    </source>
</evidence>
<dbReference type="InterPro" id="IPR036188">
    <property type="entry name" value="FAD/NAD-bd_sf"/>
</dbReference>
<keyword evidence="9" id="KW-1185">Reference proteome</keyword>
<comment type="similarity">
    <text evidence="3">Belongs to the lysine N(6)-hydroxylase/L-ornithine N(5)-oxygenase family.</text>
</comment>
<keyword evidence="7" id="KW-0560">Oxidoreductase</keyword>
<dbReference type="Gene3D" id="3.50.50.60">
    <property type="entry name" value="FAD/NAD(P)-binding domain"/>
    <property type="match status" value="1"/>
</dbReference>
<dbReference type="Proteomes" id="UP000033452">
    <property type="component" value="Unassembled WGS sequence"/>
</dbReference>
<evidence type="ECO:0000256" key="6">
    <source>
        <dbReference type="ARBA" id="ARBA00022857"/>
    </source>
</evidence>
<evidence type="ECO:0000256" key="3">
    <source>
        <dbReference type="ARBA" id="ARBA00007588"/>
    </source>
</evidence>
<sequence length="410" mass="46299">MKLYDVIGIGFGPANLALAIALQEQNKLSDRVCFIEKQQDFLWHGGMLLDNTTMQISFLKDLVSLRNPTSHFSFINYLHHNKRLDNFINLKTFYPSRHEFNDYLGWAASHFRDYCHFGEQVCAVEPVLLDGQVDHLKVISRDSEGQQSVRLTKHLVVSVGGSAKVPAPFNALQDAENVWHSSQYLHNKDKVQDGDRVAVIGAGQSGAEIFADLAAMTEQPEVDMIMRAGAMKPADSSPFVNEIFDPGFTDVVFSKSPEQRDRYFNEFRSTNYSVVDEPLIDHIYASLYQQKLNGTERLAIRNRTSVNAARINTEGKVVLELENIHGVSQVEYDQLVLATGYQYPSRSPLLEQVSEWLQPNITRQYQLETSEQFKPKIFTQGVNEQTHGISDSLLSILAVRSAEIVDALEL</sequence>
<dbReference type="InterPro" id="IPR025700">
    <property type="entry name" value="Lys/Orn_oxygenase"/>
</dbReference>
<dbReference type="Pfam" id="PF13434">
    <property type="entry name" value="Lys_Orn_oxgnase"/>
    <property type="match status" value="1"/>
</dbReference>
<dbReference type="PANTHER" id="PTHR42802">
    <property type="entry name" value="MONOOXYGENASE"/>
    <property type="match status" value="1"/>
</dbReference>
<keyword evidence="4" id="KW-0285">Flavoprotein</keyword>
<dbReference type="GO" id="GO:0016491">
    <property type="term" value="F:oxidoreductase activity"/>
    <property type="evidence" value="ECO:0007669"/>
    <property type="project" value="UniProtKB-KW"/>
</dbReference>
<dbReference type="PATRIC" id="fig|43658.5.peg.3573"/>
<keyword evidence="6" id="KW-0521">NADP</keyword>
<dbReference type="PANTHER" id="PTHR42802:SF1">
    <property type="entry name" value="L-ORNITHINE N(5)-MONOOXYGENASE"/>
    <property type="match status" value="1"/>
</dbReference>
<proteinExistence type="inferred from homology"/>
<evidence type="ECO:0000256" key="2">
    <source>
        <dbReference type="ARBA" id="ARBA00004924"/>
    </source>
</evidence>
<keyword evidence="5" id="KW-0274">FAD</keyword>
<evidence type="ECO:0008006" key="10">
    <source>
        <dbReference type="Google" id="ProtNLM"/>
    </source>
</evidence>
<evidence type="ECO:0000256" key="5">
    <source>
        <dbReference type="ARBA" id="ARBA00022827"/>
    </source>
</evidence>
<dbReference type="AlphaFoldDB" id="A0A0F4QHH1"/>
<dbReference type="OrthoDB" id="7527071at2"/>
<comment type="caution">
    <text evidence="8">The sequence shown here is derived from an EMBL/GenBank/DDBJ whole genome shotgun (WGS) entry which is preliminary data.</text>
</comment>
<dbReference type="SUPFAM" id="SSF51905">
    <property type="entry name" value="FAD/NAD(P)-binding domain"/>
    <property type="match status" value="2"/>
</dbReference>
<evidence type="ECO:0000256" key="7">
    <source>
        <dbReference type="ARBA" id="ARBA00023002"/>
    </source>
</evidence>
<evidence type="ECO:0000313" key="9">
    <source>
        <dbReference type="Proteomes" id="UP000033452"/>
    </source>
</evidence>
<dbReference type="PRINTS" id="PR00368">
    <property type="entry name" value="FADPNR"/>
</dbReference>
<comment type="cofactor">
    <cofactor evidence="1">
        <name>FAD</name>
        <dbReference type="ChEBI" id="CHEBI:57692"/>
    </cofactor>
</comment>
<reference evidence="8 9" key="1">
    <citation type="journal article" date="2015" name="BMC Genomics">
        <title>Genome mining reveals unlocked bioactive potential of marine Gram-negative bacteria.</title>
        <authorList>
            <person name="Machado H."/>
            <person name="Sonnenschein E.C."/>
            <person name="Melchiorsen J."/>
            <person name="Gram L."/>
        </authorList>
    </citation>
    <scope>NUCLEOTIDE SEQUENCE [LARGE SCALE GENOMIC DNA]</scope>
    <source>
        <strain evidence="8 9">S2471</strain>
    </source>
</reference>
<dbReference type="RefSeq" id="WP_046006151.1">
    <property type="nucleotide sequence ID" value="NZ_JXYA01000041.1"/>
</dbReference>
<accession>A0A0F4QHH1</accession>
<dbReference type="EMBL" id="JXYA01000041">
    <property type="protein sequence ID" value="KJZ07153.1"/>
    <property type="molecule type" value="Genomic_DNA"/>
</dbReference>
<evidence type="ECO:0000313" key="8">
    <source>
        <dbReference type="EMBL" id="KJZ07153.1"/>
    </source>
</evidence>